<feature type="region of interest" description="Disordered" evidence="1">
    <location>
        <begin position="1"/>
        <end position="67"/>
    </location>
</feature>
<name>A0A8S9QIG5_BRACR</name>
<feature type="compositionally biased region" description="Basic residues" evidence="1">
    <location>
        <begin position="25"/>
        <end position="37"/>
    </location>
</feature>
<comment type="caution">
    <text evidence="2">The sequence shown here is derived from an EMBL/GenBank/DDBJ whole genome shotgun (WGS) entry which is preliminary data.</text>
</comment>
<evidence type="ECO:0000313" key="2">
    <source>
        <dbReference type="EMBL" id="KAF3541656.1"/>
    </source>
</evidence>
<organism evidence="2 3">
    <name type="scientific">Brassica cretica</name>
    <name type="common">Mustard</name>
    <dbReference type="NCBI Taxonomy" id="69181"/>
    <lineage>
        <taxon>Eukaryota</taxon>
        <taxon>Viridiplantae</taxon>
        <taxon>Streptophyta</taxon>
        <taxon>Embryophyta</taxon>
        <taxon>Tracheophyta</taxon>
        <taxon>Spermatophyta</taxon>
        <taxon>Magnoliopsida</taxon>
        <taxon>eudicotyledons</taxon>
        <taxon>Gunneridae</taxon>
        <taxon>Pentapetalae</taxon>
        <taxon>rosids</taxon>
        <taxon>malvids</taxon>
        <taxon>Brassicales</taxon>
        <taxon>Brassicaceae</taxon>
        <taxon>Brassiceae</taxon>
        <taxon>Brassica</taxon>
    </lineage>
</organism>
<sequence>MKLKPEKKLREKAGEDDVTEAITSRRQKPAKTVQKCHRFPESEPKDRESMPEETIGNQKEDRSLSPL</sequence>
<dbReference type="Proteomes" id="UP000712600">
    <property type="component" value="Unassembled WGS sequence"/>
</dbReference>
<dbReference type="AlphaFoldDB" id="A0A8S9QIG5"/>
<feature type="compositionally biased region" description="Basic and acidic residues" evidence="1">
    <location>
        <begin position="1"/>
        <end position="15"/>
    </location>
</feature>
<reference evidence="2" key="1">
    <citation type="submission" date="2019-12" db="EMBL/GenBank/DDBJ databases">
        <title>Genome sequencing and annotation of Brassica cretica.</title>
        <authorList>
            <person name="Studholme D.J."/>
            <person name="Sarris P."/>
        </authorList>
    </citation>
    <scope>NUCLEOTIDE SEQUENCE</scope>
    <source>
        <strain evidence="2">PFS-109/04</strain>
        <tissue evidence="2">Leaf</tissue>
    </source>
</reference>
<gene>
    <name evidence="2" type="ORF">F2Q69_00019400</name>
</gene>
<feature type="compositionally biased region" description="Basic and acidic residues" evidence="1">
    <location>
        <begin position="38"/>
        <end position="50"/>
    </location>
</feature>
<proteinExistence type="predicted"/>
<evidence type="ECO:0000256" key="1">
    <source>
        <dbReference type="SAM" id="MobiDB-lite"/>
    </source>
</evidence>
<evidence type="ECO:0000313" key="3">
    <source>
        <dbReference type="Proteomes" id="UP000712600"/>
    </source>
</evidence>
<dbReference type="EMBL" id="QGKX02001290">
    <property type="protein sequence ID" value="KAF3541656.1"/>
    <property type="molecule type" value="Genomic_DNA"/>
</dbReference>
<feature type="compositionally biased region" description="Basic and acidic residues" evidence="1">
    <location>
        <begin position="58"/>
        <end position="67"/>
    </location>
</feature>
<accession>A0A8S9QIG5</accession>
<protein>
    <submittedName>
        <fullName evidence="2">Uncharacterized protein</fullName>
    </submittedName>
</protein>